<dbReference type="PANTHER" id="PTHR12677">
    <property type="entry name" value="GOLGI APPARATUS MEMBRANE PROTEIN TVP38-RELATED"/>
    <property type="match status" value="1"/>
</dbReference>
<name>A0ABT5SRH7_9PSEU</name>
<evidence type="ECO:0000256" key="6">
    <source>
        <dbReference type="ARBA" id="ARBA00023136"/>
    </source>
</evidence>
<reference evidence="9 10" key="1">
    <citation type="submission" date="2023-02" db="EMBL/GenBank/DDBJ databases">
        <title>Genome sequencing required for Actinomycetospora new species description.</title>
        <authorList>
            <person name="Saimee Y."/>
            <person name="Duangmal K."/>
        </authorList>
    </citation>
    <scope>NUCLEOTIDE SEQUENCE [LARGE SCALE GENOMIC DNA]</scope>
    <source>
        <strain evidence="9 10">DW7H6</strain>
    </source>
</reference>
<dbReference type="Proteomes" id="UP001300763">
    <property type="component" value="Unassembled WGS sequence"/>
</dbReference>
<evidence type="ECO:0000256" key="4">
    <source>
        <dbReference type="ARBA" id="ARBA00022692"/>
    </source>
</evidence>
<evidence type="ECO:0000313" key="9">
    <source>
        <dbReference type="EMBL" id="MDD7964622.1"/>
    </source>
</evidence>
<gene>
    <name evidence="9" type="ORF">PGB27_04605</name>
</gene>
<dbReference type="InterPro" id="IPR032816">
    <property type="entry name" value="VTT_dom"/>
</dbReference>
<evidence type="ECO:0000256" key="3">
    <source>
        <dbReference type="ARBA" id="ARBA00022475"/>
    </source>
</evidence>
<sequence>MAALRLTSGPTRWVVLAAAVLAVVVLLLTVPLPTPLEVRDRVAALGVWAPVTFLLVHAVVTTSPLPRTAFSLSAGLLFGPWVGLALCLVASTVSAAAAFALVRRLGGRAARRLGAGRVRVLEERISARGLLAVTSARLVPAIPFAPLNYTFGLTSVRWRHYLGGTAVGLVPGTSAVVLLGDAVTGTLSPSMLAVFAVSGAIGVVGVLLCTYAPTAGTAEPEE</sequence>
<evidence type="ECO:0000256" key="1">
    <source>
        <dbReference type="ARBA" id="ARBA00004651"/>
    </source>
</evidence>
<keyword evidence="5 7" id="KW-1133">Transmembrane helix</keyword>
<keyword evidence="3 7" id="KW-1003">Cell membrane</keyword>
<keyword evidence="4 7" id="KW-0812">Transmembrane</keyword>
<feature type="domain" description="VTT" evidence="8">
    <location>
        <begin position="65"/>
        <end position="181"/>
    </location>
</feature>
<comment type="similarity">
    <text evidence="2 7">Belongs to the TVP38/TMEM64 family.</text>
</comment>
<evidence type="ECO:0000256" key="5">
    <source>
        <dbReference type="ARBA" id="ARBA00022989"/>
    </source>
</evidence>
<evidence type="ECO:0000259" key="8">
    <source>
        <dbReference type="Pfam" id="PF09335"/>
    </source>
</evidence>
<dbReference type="EMBL" id="JAQZAO010000002">
    <property type="protein sequence ID" value="MDD7964622.1"/>
    <property type="molecule type" value="Genomic_DNA"/>
</dbReference>
<feature type="transmembrane region" description="Helical" evidence="7">
    <location>
        <begin position="42"/>
        <end position="60"/>
    </location>
</feature>
<feature type="transmembrane region" description="Helical" evidence="7">
    <location>
        <begin position="192"/>
        <end position="213"/>
    </location>
</feature>
<evidence type="ECO:0000313" key="10">
    <source>
        <dbReference type="Proteomes" id="UP001300763"/>
    </source>
</evidence>
<feature type="transmembrane region" description="Helical" evidence="7">
    <location>
        <begin position="161"/>
        <end position="180"/>
    </location>
</feature>
<comment type="caution">
    <text evidence="9">The sequence shown here is derived from an EMBL/GenBank/DDBJ whole genome shotgun (WGS) entry which is preliminary data.</text>
</comment>
<evidence type="ECO:0000256" key="7">
    <source>
        <dbReference type="RuleBase" id="RU366058"/>
    </source>
</evidence>
<organism evidence="9 10">
    <name type="scientific">Actinomycetospora lemnae</name>
    <dbReference type="NCBI Taxonomy" id="3019891"/>
    <lineage>
        <taxon>Bacteria</taxon>
        <taxon>Bacillati</taxon>
        <taxon>Actinomycetota</taxon>
        <taxon>Actinomycetes</taxon>
        <taxon>Pseudonocardiales</taxon>
        <taxon>Pseudonocardiaceae</taxon>
        <taxon>Actinomycetospora</taxon>
    </lineage>
</organism>
<feature type="transmembrane region" description="Helical" evidence="7">
    <location>
        <begin position="12"/>
        <end position="30"/>
    </location>
</feature>
<evidence type="ECO:0000256" key="2">
    <source>
        <dbReference type="ARBA" id="ARBA00008640"/>
    </source>
</evidence>
<feature type="transmembrane region" description="Helical" evidence="7">
    <location>
        <begin position="80"/>
        <end position="102"/>
    </location>
</feature>
<dbReference type="InterPro" id="IPR015414">
    <property type="entry name" value="TMEM64"/>
</dbReference>
<accession>A0ABT5SRH7</accession>
<dbReference type="PANTHER" id="PTHR12677:SF59">
    <property type="entry name" value="GOLGI APPARATUS MEMBRANE PROTEIN TVP38-RELATED"/>
    <property type="match status" value="1"/>
</dbReference>
<dbReference type="Pfam" id="PF09335">
    <property type="entry name" value="VTT_dom"/>
    <property type="match status" value="1"/>
</dbReference>
<dbReference type="RefSeq" id="WP_274199174.1">
    <property type="nucleotide sequence ID" value="NZ_JAQZAO010000002.1"/>
</dbReference>
<keyword evidence="10" id="KW-1185">Reference proteome</keyword>
<comment type="subcellular location">
    <subcellularLocation>
        <location evidence="1 7">Cell membrane</location>
        <topology evidence="1 7">Multi-pass membrane protein</topology>
    </subcellularLocation>
</comment>
<keyword evidence="6 7" id="KW-0472">Membrane</keyword>
<protein>
    <recommendedName>
        <fullName evidence="7">TVP38/TMEM64 family membrane protein</fullName>
    </recommendedName>
</protein>
<proteinExistence type="inferred from homology"/>